<keyword evidence="2" id="KW-1133">Transmembrane helix</keyword>
<proteinExistence type="predicted"/>
<accession>A0A6A5YDN5</accession>
<feature type="transmembrane region" description="Helical" evidence="2">
    <location>
        <begin position="175"/>
        <end position="194"/>
    </location>
</feature>
<organism evidence="3 4">
    <name type="scientific">Lophiotrema nucula</name>
    <dbReference type="NCBI Taxonomy" id="690887"/>
    <lineage>
        <taxon>Eukaryota</taxon>
        <taxon>Fungi</taxon>
        <taxon>Dikarya</taxon>
        <taxon>Ascomycota</taxon>
        <taxon>Pezizomycotina</taxon>
        <taxon>Dothideomycetes</taxon>
        <taxon>Pleosporomycetidae</taxon>
        <taxon>Pleosporales</taxon>
        <taxon>Lophiotremataceae</taxon>
        <taxon>Lophiotrema</taxon>
    </lineage>
</organism>
<dbReference type="AlphaFoldDB" id="A0A6A5YDN5"/>
<gene>
    <name evidence="3" type="ORF">BDV96DRAFT_608287</name>
</gene>
<evidence type="ECO:0000313" key="3">
    <source>
        <dbReference type="EMBL" id="KAF2105389.1"/>
    </source>
</evidence>
<evidence type="ECO:0000256" key="1">
    <source>
        <dbReference type="SAM" id="MobiDB-lite"/>
    </source>
</evidence>
<dbReference type="OrthoDB" id="1937642at2759"/>
<reference evidence="3" key="1">
    <citation type="journal article" date="2020" name="Stud. Mycol.">
        <title>101 Dothideomycetes genomes: a test case for predicting lifestyles and emergence of pathogens.</title>
        <authorList>
            <person name="Haridas S."/>
            <person name="Albert R."/>
            <person name="Binder M."/>
            <person name="Bloem J."/>
            <person name="Labutti K."/>
            <person name="Salamov A."/>
            <person name="Andreopoulos B."/>
            <person name="Baker S."/>
            <person name="Barry K."/>
            <person name="Bills G."/>
            <person name="Bluhm B."/>
            <person name="Cannon C."/>
            <person name="Castanera R."/>
            <person name="Culley D."/>
            <person name="Daum C."/>
            <person name="Ezra D."/>
            <person name="Gonzalez J."/>
            <person name="Henrissat B."/>
            <person name="Kuo A."/>
            <person name="Liang C."/>
            <person name="Lipzen A."/>
            <person name="Lutzoni F."/>
            <person name="Magnuson J."/>
            <person name="Mondo S."/>
            <person name="Nolan M."/>
            <person name="Ohm R."/>
            <person name="Pangilinan J."/>
            <person name="Park H.-J."/>
            <person name="Ramirez L."/>
            <person name="Alfaro M."/>
            <person name="Sun H."/>
            <person name="Tritt A."/>
            <person name="Yoshinaga Y."/>
            <person name="Zwiers L.-H."/>
            <person name="Turgeon B."/>
            <person name="Goodwin S."/>
            <person name="Spatafora J."/>
            <person name="Crous P."/>
            <person name="Grigoriev I."/>
        </authorList>
    </citation>
    <scope>NUCLEOTIDE SEQUENCE</scope>
    <source>
        <strain evidence="3">CBS 627.86</strain>
    </source>
</reference>
<keyword evidence="4" id="KW-1185">Reference proteome</keyword>
<keyword evidence="2" id="KW-0472">Membrane</keyword>
<dbReference type="EMBL" id="ML977382">
    <property type="protein sequence ID" value="KAF2105389.1"/>
    <property type="molecule type" value="Genomic_DNA"/>
</dbReference>
<feature type="region of interest" description="Disordered" evidence="1">
    <location>
        <begin position="1"/>
        <end position="20"/>
    </location>
</feature>
<feature type="transmembrane region" description="Helical" evidence="2">
    <location>
        <begin position="282"/>
        <end position="310"/>
    </location>
</feature>
<name>A0A6A5YDN5_9PLEO</name>
<feature type="transmembrane region" description="Helical" evidence="2">
    <location>
        <begin position="150"/>
        <end position="169"/>
    </location>
</feature>
<evidence type="ECO:0000256" key="2">
    <source>
        <dbReference type="SAM" id="Phobius"/>
    </source>
</evidence>
<dbReference type="Proteomes" id="UP000799770">
    <property type="component" value="Unassembled WGS sequence"/>
</dbReference>
<protein>
    <submittedName>
        <fullName evidence="3">Uncharacterized protein</fullName>
    </submittedName>
</protein>
<sequence length="422" mass="46485">MTVSTVSNSPGTGATTQQQLSAQWTNPNDVLSVLLIVGGDIVQKALAQGSGGYFTPICFSFGWVSYSLNTLIAIVGDGHLLPEPDHPVKVYNLKSGYVRENKNWVIGRIARDNVMHLNKMRPLDGNAIRISIYDALEDTKGPSVAATGRLRAFGVATMILQLFIASIPFGRYREWGVFLVTAAGTGLALVAGALPQWRAEKLPCQTKVTKDFALTSGNGSRDIMIIRGNGVCLDLEELAAPQMPRSARIWEGHPLLSRPVTEDGIPKVRLNRSKVYKTWTPLGIPIGFWITIAVTSTQFVFWVAILISVAGLRAHVWYLLGVGALGMLQNVIVAAASRGPDKRNLPIKHVETLLSRKVMDGLMDLDITYAGFGEPLLGEFFPGKLRKNEKEWWAGNRDAYDDEREVQIAKRGRPRSRLPRLW</sequence>
<feature type="transmembrane region" description="Helical" evidence="2">
    <location>
        <begin position="316"/>
        <end position="336"/>
    </location>
</feature>
<evidence type="ECO:0000313" key="4">
    <source>
        <dbReference type="Proteomes" id="UP000799770"/>
    </source>
</evidence>
<keyword evidence="2" id="KW-0812">Transmembrane</keyword>